<evidence type="ECO:0000256" key="2">
    <source>
        <dbReference type="ARBA" id="ARBA00022737"/>
    </source>
</evidence>
<dbReference type="PANTHER" id="PTHR46093:SF18">
    <property type="entry name" value="FIBRONECTIN TYPE-III DOMAIN-CONTAINING PROTEIN"/>
    <property type="match status" value="1"/>
</dbReference>
<gene>
    <name evidence="5" type="ORF">CONCODRAFT_12353</name>
</gene>
<dbReference type="Gene3D" id="2.120.10.80">
    <property type="entry name" value="Kelch-type beta propeller"/>
    <property type="match status" value="1"/>
</dbReference>
<evidence type="ECO:0000256" key="4">
    <source>
        <dbReference type="SAM" id="SignalP"/>
    </source>
</evidence>
<keyword evidence="6" id="KW-1185">Reference proteome</keyword>
<evidence type="ECO:0000313" key="5">
    <source>
        <dbReference type="EMBL" id="KXN65929.1"/>
    </source>
</evidence>
<dbReference type="SUPFAM" id="SSF117281">
    <property type="entry name" value="Kelch motif"/>
    <property type="match status" value="1"/>
</dbReference>
<evidence type="ECO:0008006" key="7">
    <source>
        <dbReference type="Google" id="ProtNLM"/>
    </source>
</evidence>
<feature type="transmembrane region" description="Helical" evidence="3">
    <location>
        <begin position="391"/>
        <end position="416"/>
    </location>
</feature>
<dbReference type="PANTHER" id="PTHR46093">
    <property type="entry name" value="ACYL-COA-BINDING DOMAIN-CONTAINING PROTEIN 5"/>
    <property type="match status" value="1"/>
</dbReference>
<name>A0A137NT86_CONC2</name>
<keyword evidence="3" id="KW-0472">Membrane</keyword>
<dbReference type="EMBL" id="KQ964795">
    <property type="protein sequence ID" value="KXN65929.1"/>
    <property type="molecule type" value="Genomic_DNA"/>
</dbReference>
<feature type="chain" id="PRO_5013221162" description="Galactose oxidase" evidence="4">
    <location>
        <begin position="16"/>
        <end position="499"/>
    </location>
</feature>
<proteinExistence type="predicted"/>
<evidence type="ECO:0000256" key="1">
    <source>
        <dbReference type="ARBA" id="ARBA00022441"/>
    </source>
</evidence>
<evidence type="ECO:0000313" key="6">
    <source>
        <dbReference type="Proteomes" id="UP000070444"/>
    </source>
</evidence>
<sequence>MIIFFISLFINIVLGLDRQDGLASIIYKNSKLYVYEPYYEDLKWTGLTIYNLEDGPISDIKSRLINLTSSNPSYTPQFLQLPESLPENRSDGLWMIGGIADENLKSNDLTKENMACEILKDSEMKTHDDFISMPEFMNFPRSGFSQTIVNGNNGPELYIIGGLIYSKEFNAELITNYFYKYEFYTGKWSDLSEATKSILPPRAYHRVIEADNSLLLVGGIKDNKDIKKKVDYSVIDKEQLGFGNISTIYKFDLKNQKWSVVETKLNKDPNIYRNGTAAGSSFDIYKDKIISYTAFVDYETNLIEPQLGILNYKTWEWEWHNVKTEIGTDNSLILSFHQTLIINDQLIMIHGLSNQRQSKKLFVINLSTYAFQGFIDISGEGGMSESSRPPIWAIIVAALGSILSVVLLITISWLYLRYRKRAKENKYSKNKMQDVWASATHESYGKNSGTAALSPSRTDSTNNLMNRTLIDDAIVNYECFQHEVDLEDLSEIKSKTQSN</sequence>
<accession>A0A137NT86</accession>
<dbReference type="OrthoDB" id="432528at2759"/>
<keyword evidence="2" id="KW-0677">Repeat</keyword>
<dbReference type="InterPro" id="IPR015915">
    <property type="entry name" value="Kelch-typ_b-propeller"/>
</dbReference>
<dbReference type="Proteomes" id="UP000070444">
    <property type="component" value="Unassembled WGS sequence"/>
</dbReference>
<protein>
    <recommendedName>
        <fullName evidence="7">Galactose oxidase</fullName>
    </recommendedName>
</protein>
<feature type="signal peptide" evidence="4">
    <location>
        <begin position="1"/>
        <end position="15"/>
    </location>
</feature>
<evidence type="ECO:0000256" key="3">
    <source>
        <dbReference type="SAM" id="Phobius"/>
    </source>
</evidence>
<keyword evidence="1" id="KW-0880">Kelch repeat</keyword>
<organism evidence="5 6">
    <name type="scientific">Conidiobolus coronatus (strain ATCC 28846 / CBS 209.66 / NRRL 28638)</name>
    <name type="common">Delacroixia coronata</name>
    <dbReference type="NCBI Taxonomy" id="796925"/>
    <lineage>
        <taxon>Eukaryota</taxon>
        <taxon>Fungi</taxon>
        <taxon>Fungi incertae sedis</taxon>
        <taxon>Zoopagomycota</taxon>
        <taxon>Entomophthoromycotina</taxon>
        <taxon>Entomophthoromycetes</taxon>
        <taxon>Entomophthorales</taxon>
        <taxon>Ancylistaceae</taxon>
        <taxon>Conidiobolus</taxon>
    </lineage>
</organism>
<keyword evidence="3" id="KW-1133">Transmembrane helix</keyword>
<reference evidence="5 6" key="1">
    <citation type="journal article" date="2015" name="Genome Biol. Evol.">
        <title>Phylogenomic analyses indicate that early fungi evolved digesting cell walls of algal ancestors of land plants.</title>
        <authorList>
            <person name="Chang Y."/>
            <person name="Wang S."/>
            <person name="Sekimoto S."/>
            <person name="Aerts A.L."/>
            <person name="Choi C."/>
            <person name="Clum A."/>
            <person name="LaButti K.M."/>
            <person name="Lindquist E.A."/>
            <person name="Yee Ngan C."/>
            <person name="Ohm R.A."/>
            <person name="Salamov A.A."/>
            <person name="Grigoriev I.V."/>
            <person name="Spatafora J.W."/>
            <person name="Berbee M.L."/>
        </authorList>
    </citation>
    <scope>NUCLEOTIDE SEQUENCE [LARGE SCALE GENOMIC DNA]</scope>
    <source>
        <strain evidence="5 6">NRRL 28638</strain>
    </source>
</reference>
<dbReference type="AlphaFoldDB" id="A0A137NT86"/>
<keyword evidence="3" id="KW-0812">Transmembrane</keyword>
<keyword evidence="4" id="KW-0732">Signal</keyword>